<proteinExistence type="predicted"/>
<reference evidence="2" key="1">
    <citation type="submission" date="2015-11" db="EMBL/GenBank/DDBJ databases">
        <title>De novo transcriptome assembly of four potential Pierce s Disease insect vectors from Arizona vineyards.</title>
        <authorList>
            <person name="Tassone E.E."/>
        </authorList>
    </citation>
    <scope>NUCLEOTIDE SEQUENCE</scope>
</reference>
<dbReference type="InterPro" id="IPR043502">
    <property type="entry name" value="DNA/RNA_pol_sf"/>
</dbReference>
<gene>
    <name evidence="2" type="ORF">g.27995</name>
</gene>
<dbReference type="SUPFAM" id="SSF56672">
    <property type="entry name" value="DNA/RNA polymerases"/>
    <property type="match status" value="1"/>
</dbReference>
<name>A0A1B6LMZ2_9HEMI</name>
<organism evidence="2">
    <name type="scientific">Graphocephala atropunctata</name>
    <dbReference type="NCBI Taxonomy" id="36148"/>
    <lineage>
        <taxon>Eukaryota</taxon>
        <taxon>Metazoa</taxon>
        <taxon>Ecdysozoa</taxon>
        <taxon>Arthropoda</taxon>
        <taxon>Hexapoda</taxon>
        <taxon>Insecta</taxon>
        <taxon>Pterygota</taxon>
        <taxon>Neoptera</taxon>
        <taxon>Paraneoptera</taxon>
        <taxon>Hemiptera</taxon>
        <taxon>Auchenorrhyncha</taxon>
        <taxon>Membracoidea</taxon>
        <taxon>Cicadellidae</taxon>
        <taxon>Cicadellinae</taxon>
        <taxon>Cicadellini</taxon>
        <taxon>Graphocephala</taxon>
    </lineage>
</organism>
<dbReference type="CDD" id="cd01650">
    <property type="entry name" value="RT_nLTR_like"/>
    <property type="match status" value="1"/>
</dbReference>
<dbReference type="Pfam" id="PF00078">
    <property type="entry name" value="RVT_1"/>
    <property type="match status" value="1"/>
</dbReference>
<dbReference type="GO" id="GO:0071897">
    <property type="term" value="P:DNA biosynthetic process"/>
    <property type="evidence" value="ECO:0007669"/>
    <property type="project" value="UniProtKB-ARBA"/>
</dbReference>
<dbReference type="InterPro" id="IPR000477">
    <property type="entry name" value="RT_dom"/>
</dbReference>
<dbReference type="PANTHER" id="PTHR47510">
    <property type="entry name" value="REVERSE TRANSCRIPTASE DOMAIN-CONTAINING PROTEIN"/>
    <property type="match status" value="1"/>
</dbReference>
<dbReference type="EMBL" id="GEBQ01014950">
    <property type="protein sequence ID" value="JAT25027.1"/>
    <property type="molecule type" value="Transcribed_RNA"/>
</dbReference>
<evidence type="ECO:0000313" key="2">
    <source>
        <dbReference type="EMBL" id="JAT25027.1"/>
    </source>
</evidence>
<accession>A0A1B6LMZ2</accession>
<dbReference type="InterPro" id="IPR036691">
    <property type="entry name" value="Endo/exonu/phosph_ase_sf"/>
</dbReference>
<protein>
    <recommendedName>
        <fullName evidence="1">Reverse transcriptase domain-containing protein</fullName>
    </recommendedName>
</protein>
<dbReference type="Gene3D" id="3.60.10.10">
    <property type="entry name" value="Endonuclease/exonuclease/phosphatase"/>
    <property type="match status" value="1"/>
</dbReference>
<dbReference type="AlphaFoldDB" id="A0A1B6LMZ2"/>
<feature type="non-terminal residue" evidence="2">
    <location>
        <position position="1"/>
    </location>
</feature>
<dbReference type="SUPFAM" id="SSF56219">
    <property type="entry name" value="DNase I-like"/>
    <property type="match status" value="1"/>
</dbReference>
<sequence length="571" mass="64798">SGVTAVKIPKINVKSVASDFEYSLSEIRIENEESFIVVALYRTPDGNLNTFFKKLSELFESIARVKPKSKVTIAGDLNIDFLIDSEKKQNLCDIVTMYGYKLNFSSPTRITAESASCIDNIMTNFIPNSKFLLEPGLSDHKALAIQISPSKQETKTKSNKKSVVKRRYNKPNLERFVSALAGEDFSNQVFSNYEDFAQNFTPIFENCFPLMPVSKKIKNENFNWITNGIRVSCETKLRLFLEQRGRGCPAVTDHYRGYCRVLRKVIQSAKRMANDRLISGAENKSKAVWDVVRKEIGRDQTKKNNNIRPTIRDGNKTITNLQDIASTFNSFFINVAQNLGLNSNLEQSLKLARKNTNTNQIQNSIFLFPTTENEVCQSISALKSKKSVGWDEVPSCVLKASAHILAKPLSILINQSFESGKFPEKLKFSIIKPIFKKQDDSRLTNYRPIALLPVISKLFERLMFVRVMDFLDKNKILSGSQFGFRKGVSTQTAIYKLINSIVTHLDRRGHVASILCDLSKAFDCVDHAVLLGKLTICGLRGKCLDWFRSYLEGRRQCVEYSDSHLIRYRSS</sequence>
<feature type="domain" description="Reverse transcriptase" evidence="1">
    <location>
        <begin position="436"/>
        <end position="556"/>
    </location>
</feature>
<dbReference type="PANTHER" id="PTHR47510:SF3">
    <property type="entry name" value="ENDO_EXONUCLEASE_PHOSPHATASE DOMAIN-CONTAINING PROTEIN"/>
    <property type="match status" value="1"/>
</dbReference>
<evidence type="ECO:0000259" key="1">
    <source>
        <dbReference type="Pfam" id="PF00078"/>
    </source>
</evidence>